<sequence length="218" mass="23554">MVSSGQFNSGGIAITTLLVVLLVVVIALACFAFYKVYTLSRKDKQQGPAATGPVDPFATTDTDAMRGDPRALRAGDIVDISGDTYTVRGSMRLREGGFGWSEHLLDNSTGVKKWLSVEEDPDLELVLWTEIDDAPPATGPEVTYNGRQFRLDESGTAQFSSEATTGLAPSGGVAYRDYEALDGTLLSYEDYGPDGTFECAIGQEIDRVAMMIYPQSRT</sequence>
<protein>
    <submittedName>
        <fullName evidence="4">DUF4178 domain-containing protein</fullName>
    </submittedName>
</protein>
<reference evidence="4 5" key="1">
    <citation type="submission" date="2020-04" db="EMBL/GenBank/DDBJ databases">
        <title>MicrobeNet Type strains.</title>
        <authorList>
            <person name="Nicholson A.C."/>
        </authorList>
    </citation>
    <scope>NUCLEOTIDE SEQUENCE [LARGE SCALE GENOMIC DNA]</scope>
    <source>
        <strain evidence="4 5">JCM 12354</strain>
    </source>
</reference>
<keyword evidence="5" id="KW-1185">Reference proteome</keyword>
<evidence type="ECO:0000256" key="1">
    <source>
        <dbReference type="SAM" id="MobiDB-lite"/>
    </source>
</evidence>
<name>A0A846Y5S0_9NOCA</name>
<gene>
    <name evidence="4" type="ORF">HGA08_22940</name>
</gene>
<evidence type="ECO:0000256" key="2">
    <source>
        <dbReference type="SAM" id="Phobius"/>
    </source>
</evidence>
<feature type="region of interest" description="Disordered" evidence="1">
    <location>
        <begin position="45"/>
        <end position="68"/>
    </location>
</feature>
<organism evidence="4 5">
    <name type="scientific">Nocardia vermiculata</name>
    <dbReference type="NCBI Taxonomy" id="257274"/>
    <lineage>
        <taxon>Bacteria</taxon>
        <taxon>Bacillati</taxon>
        <taxon>Actinomycetota</taxon>
        <taxon>Actinomycetes</taxon>
        <taxon>Mycobacteriales</taxon>
        <taxon>Nocardiaceae</taxon>
        <taxon>Nocardia</taxon>
    </lineage>
</organism>
<dbReference type="Pfam" id="PF13785">
    <property type="entry name" value="DUF4178"/>
    <property type="match status" value="1"/>
</dbReference>
<feature type="domain" description="DUF4178" evidence="3">
    <location>
        <begin position="73"/>
        <end position="206"/>
    </location>
</feature>
<proteinExistence type="predicted"/>
<evidence type="ECO:0000313" key="5">
    <source>
        <dbReference type="Proteomes" id="UP000565711"/>
    </source>
</evidence>
<dbReference type="EMBL" id="JAAXOP010000015">
    <property type="protein sequence ID" value="NKY53061.1"/>
    <property type="molecule type" value="Genomic_DNA"/>
</dbReference>
<dbReference type="RefSeq" id="WP_157102716.1">
    <property type="nucleotide sequence ID" value="NZ_JAAXOP010000015.1"/>
</dbReference>
<dbReference type="AlphaFoldDB" id="A0A846Y5S0"/>
<accession>A0A846Y5S0</accession>
<dbReference type="Proteomes" id="UP000565711">
    <property type="component" value="Unassembled WGS sequence"/>
</dbReference>
<keyword evidence="2" id="KW-1133">Transmembrane helix</keyword>
<evidence type="ECO:0000259" key="3">
    <source>
        <dbReference type="Pfam" id="PF13785"/>
    </source>
</evidence>
<comment type="caution">
    <text evidence="4">The sequence shown here is derived from an EMBL/GenBank/DDBJ whole genome shotgun (WGS) entry which is preliminary data.</text>
</comment>
<feature type="transmembrane region" description="Helical" evidence="2">
    <location>
        <begin position="12"/>
        <end position="34"/>
    </location>
</feature>
<keyword evidence="2" id="KW-0472">Membrane</keyword>
<evidence type="ECO:0000313" key="4">
    <source>
        <dbReference type="EMBL" id="NKY53061.1"/>
    </source>
</evidence>
<dbReference type="InterPro" id="IPR025235">
    <property type="entry name" value="DUF4178"/>
</dbReference>
<keyword evidence="2" id="KW-0812">Transmembrane</keyword>